<dbReference type="GO" id="GO:0005737">
    <property type="term" value="C:cytoplasm"/>
    <property type="evidence" value="ECO:0007669"/>
    <property type="project" value="TreeGrafter"/>
</dbReference>
<dbReference type="InterPro" id="IPR001509">
    <property type="entry name" value="Epimerase_deHydtase"/>
</dbReference>
<feature type="domain" description="NAD-dependent epimerase/dehydratase" evidence="1">
    <location>
        <begin position="3"/>
        <end position="216"/>
    </location>
</feature>
<dbReference type="InterPro" id="IPR036291">
    <property type="entry name" value="NAD(P)-bd_dom_sf"/>
</dbReference>
<evidence type="ECO:0000313" key="3">
    <source>
        <dbReference type="Proteomes" id="UP000290407"/>
    </source>
</evidence>
<dbReference type="Gene3D" id="3.40.50.720">
    <property type="entry name" value="NAD(P)-binding Rossmann-like Domain"/>
    <property type="match status" value="1"/>
</dbReference>
<dbReference type="Pfam" id="PF01370">
    <property type="entry name" value="Epimerase"/>
    <property type="match status" value="1"/>
</dbReference>
<keyword evidence="3" id="KW-1185">Reference proteome</keyword>
<dbReference type="GO" id="GO:0004029">
    <property type="term" value="F:aldehyde dehydrogenase (NAD+) activity"/>
    <property type="evidence" value="ECO:0007669"/>
    <property type="project" value="TreeGrafter"/>
</dbReference>
<dbReference type="InterPro" id="IPR051783">
    <property type="entry name" value="NAD(P)-dependent_oxidoreduct"/>
</dbReference>
<dbReference type="PANTHER" id="PTHR48079">
    <property type="entry name" value="PROTEIN YEEZ"/>
    <property type="match status" value="1"/>
</dbReference>
<comment type="caution">
    <text evidence="2">The sequence shown here is derived from an EMBL/GenBank/DDBJ whole genome shotgun (WGS) entry which is preliminary data.</text>
</comment>
<evidence type="ECO:0000313" key="2">
    <source>
        <dbReference type="EMBL" id="RYC66544.1"/>
    </source>
</evidence>
<accession>A0A4Q2UCH2</accession>
<dbReference type="EMBL" id="SBLB01000013">
    <property type="protein sequence ID" value="RYC66544.1"/>
    <property type="molecule type" value="Genomic_DNA"/>
</dbReference>
<evidence type="ECO:0000259" key="1">
    <source>
        <dbReference type="Pfam" id="PF01370"/>
    </source>
</evidence>
<sequence length="306" mass="32282">MRIFVTGATGYIGSALVKELIGAGHQVVGLARSGESAQKLVAAGIEPHLGALNDYDSLRRGAAASDGVIHLAYNHDFSAYATAGETDRRAVEALGTALIGSDRPFVITSGITVLTPGRVAHEGDAFDQKAPSAPRIPSEEVMERLASQGVRTSVVRLSPSVHGEGDYAFVPTLIGIAREKGVSAYVGNGTNRWSAIHRLDAVQLFRLALEKGTAGAKFHGVADEGVPVRAIAEVIGRHLHLPVVSKPVEEAADHFGWISAFLSVDCPASSALTQRQLGWTPSHPSLLADLEQGHYFDGKESGQLRG</sequence>
<gene>
    <name evidence="2" type="ORF">EQG79_28520</name>
</gene>
<dbReference type="RefSeq" id="WP_129606304.1">
    <property type="nucleotide sequence ID" value="NZ_SBLB01000013.1"/>
</dbReference>
<organism evidence="2 3">
    <name type="scientific">Spirosoma sordidisoli</name>
    <dbReference type="NCBI Taxonomy" id="2502893"/>
    <lineage>
        <taxon>Bacteria</taxon>
        <taxon>Pseudomonadati</taxon>
        <taxon>Bacteroidota</taxon>
        <taxon>Cytophagia</taxon>
        <taxon>Cytophagales</taxon>
        <taxon>Cytophagaceae</taxon>
        <taxon>Spirosoma</taxon>
    </lineage>
</organism>
<dbReference type="AlphaFoldDB" id="A0A4Q2UCH2"/>
<proteinExistence type="predicted"/>
<name>A0A4Q2UCH2_9BACT</name>
<dbReference type="SUPFAM" id="SSF51735">
    <property type="entry name" value="NAD(P)-binding Rossmann-fold domains"/>
    <property type="match status" value="1"/>
</dbReference>
<protein>
    <submittedName>
        <fullName evidence="2">SDR family oxidoreductase</fullName>
    </submittedName>
</protein>
<dbReference type="CDD" id="cd05262">
    <property type="entry name" value="SDR_a7"/>
    <property type="match status" value="1"/>
</dbReference>
<dbReference type="PANTHER" id="PTHR48079:SF9">
    <property type="entry name" value="PUTATIVE-RELATED"/>
    <property type="match status" value="1"/>
</dbReference>
<dbReference type="Proteomes" id="UP000290407">
    <property type="component" value="Unassembled WGS sequence"/>
</dbReference>
<reference evidence="2 3" key="1">
    <citation type="submission" date="2019-01" db="EMBL/GenBank/DDBJ databases">
        <title>Spirosoma flava sp. nov., a propanil-degrading bacterium isolated from herbicide-contaminated soil.</title>
        <authorList>
            <person name="Zhang L."/>
            <person name="Jiang J.-D."/>
        </authorList>
    </citation>
    <scope>NUCLEOTIDE SEQUENCE [LARGE SCALE GENOMIC DNA]</scope>
    <source>
        <strain evidence="2 3">TY50</strain>
    </source>
</reference>